<evidence type="ECO:0000256" key="1">
    <source>
        <dbReference type="SAM" id="MobiDB-lite"/>
    </source>
</evidence>
<evidence type="ECO:0000313" key="2">
    <source>
        <dbReference type="EMBL" id="KEG39483.1"/>
    </source>
</evidence>
<dbReference type="RefSeq" id="WP_037642172.1">
    <property type="nucleotide sequence ID" value="NZ_KL503830.1"/>
</dbReference>
<evidence type="ECO:0000313" key="3">
    <source>
        <dbReference type="Proteomes" id="UP000027632"/>
    </source>
</evidence>
<sequence length="86" mass="7917">MSEEQNSVPQRGGAPAGGPQGGLLAQMDLLMAALNADLSALDAELQGAGGAGRAGGRGEAQGASGGGRAEEVGASAAEGSGGGPGV</sequence>
<reference evidence="2 3" key="1">
    <citation type="submission" date="2014-04" db="EMBL/GenBank/DDBJ databases">
        <title>Draft genome sequence of the novel Streptomyces griseorubens JSD-1 playing a role in carbon and nitrogen cycle.</title>
        <authorList>
            <consortium name="Shanghai Jiao Tong University"/>
            <person name="Feng H."/>
            <person name="Sun Y."/>
            <person name="Zhi Y."/>
            <person name="Mao L."/>
            <person name="Luo Y."/>
            <person name="Wei X."/>
            <person name="Zhou P."/>
        </authorList>
    </citation>
    <scope>NUCLEOTIDE SEQUENCE [LARGE SCALE GENOMIC DNA]</scope>
    <source>
        <strain evidence="2 3">JSD-1</strain>
    </source>
</reference>
<comment type="caution">
    <text evidence="2">The sequence shown here is derived from an EMBL/GenBank/DDBJ whole genome shotgun (WGS) entry which is preliminary data.</text>
</comment>
<proteinExistence type="predicted"/>
<name>A0ABR4SWB3_9ACTN</name>
<protein>
    <submittedName>
        <fullName evidence="2">Uncharacterized protein</fullName>
    </submittedName>
</protein>
<feature type="compositionally biased region" description="Gly residues" evidence="1">
    <location>
        <begin position="47"/>
        <end position="67"/>
    </location>
</feature>
<accession>A0ABR4SWB3</accession>
<organism evidence="2 3">
    <name type="scientific">Streptomyces griseorubens</name>
    <dbReference type="NCBI Taxonomy" id="66897"/>
    <lineage>
        <taxon>Bacteria</taxon>
        <taxon>Bacillati</taxon>
        <taxon>Actinomycetota</taxon>
        <taxon>Actinomycetes</taxon>
        <taxon>Kitasatosporales</taxon>
        <taxon>Streptomycetaceae</taxon>
        <taxon>Streptomyces</taxon>
        <taxon>Streptomyces althioticus group</taxon>
    </lineage>
</organism>
<dbReference type="EMBL" id="JJMG01000187">
    <property type="protein sequence ID" value="KEG39483.1"/>
    <property type="molecule type" value="Genomic_DNA"/>
</dbReference>
<gene>
    <name evidence="2" type="ORF">DJ64_14995</name>
</gene>
<feature type="region of interest" description="Disordered" evidence="1">
    <location>
        <begin position="47"/>
        <end position="86"/>
    </location>
</feature>
<keyword evidence="3" id="KW-1185">Reference proteome</keyword>
<feature type="region of interest" description="Disordered" evidence="1">
    <location>
        <begin position="1"/>
        <end position="22"/>
    </location>
</feature>
<dbReference type="Proteomes" id="UP000027632">
    <property type="component" value="Unassembled WGS sequence"/>
</dbReference>